<dbReference type="EMBL" id="BPLR01001633">
    <property type="protein sequence ID" value="GIZ03655.1"/>
    <property type="molecule type" value="Genomic_DNA"/>
</dbReference>
<dbReference type="AlphaFoldDB" id="A0AAV4YBS2"/>
<dbReference type="PANTHER" id="PTHR17611:SF3">
    <property type="entry name" value="DNA SEGMENT, CHR 5, ERATO DOI 579, EXPRESSED"/>
    <property type="match status" value="1"/>
</dbReference>
<gene>
    <name evidence="1" type="primary">AVEN_12776_1</name>
    <name evidence="1" type="ORF">CEXT_481581</name>
</gene>
<protein>
    <submittedName>
        <fullName evidence="1">Uncharacterized protein</fullName>
    </submittedName>
</protein>
<comment type="caution">
    <text evidence="1">The sequence shown here is derived from an EMBL/GenBank/DDBJ whole genome shotgun (WGS) entry which is preliminary data.</text>
</comment>
<evidence type="ECO:0000313" key="1">
    <source>
        <dbReference type="EMBL" id="GIZ03655.1"/>
    </source>
</evidence>
<reference evidence="1 2" key="1">
    <citation type="submission" date="2021-06" db="EMBL/GenBank/DDBJ databases">
        <title>Caerostris extrusa draft genome.</title>
        <authorList>
            <person name="Kono N."/>
            <person name="Arakawa K."/>
        </authorList>
    </citation>
    <scope>NUCLEOTIDE SEQUENCE [LARGE SCALE GENOMIC DNA]</scope>
</reference>
<accession>A0AAV4YBS2</accession>
<dbReference type="Proteomes" id="UP001054945">
    <property type="component" value="Unassembled WGS sequence"/>
</dbReference>
<name>A0AAV4YBS2_CAEEX</name>
<sequence>MKSQRLVSSYTPSAIQEWLEQELEKRGIDSVYARSILSLLQQDYVDVEPHECHQTRNRQLKVLHKSASDYVDDVEKLIDEVWLRLKNTSLNADQEEMAIRKCNTLGQSFYIPPSSPTDDMEKYFASFPPLSSNTELAVKSVQPKFLKNDWCKKCILKKKI</sequence>
<proteinExistence type="predicted"/>
<evidence type="ECO:0000313" key="2">
    <source>
        <dbReference type="Proteomes" id="UP001054945"/>
    </source>
</evidence>
<keyword evidence="2" id="KW-1185">Reference proteome</keyword>
<dbReference type="PANTHER" id="PTHR17611">
    <property type="entry name" value="DNA SEGMENT, CHR 5, ERATO DOI 579, EXPRESSED"/>
    <property type="match status" value="1"/>
</dbReference>
<organism evidence="1 2">
    <name type="scientific">Caerostris extrusa</name>
    <name type="common">Bark spider</name>
    <name type="synonym">Caerostris bankana</name>
    <dbReference type="NCBI Taxonomy" id="172846"/>
    <lineage>
        <taxon>Eukaryota</taxon>
        <taxon>Metazoa</taxon>
        <taxon>Ecdysozoa</taxon>
        <taxon>Arthropoda</taxon>
        <taxon>Chelicerata</taxon>
        <taxon>Arachnida</taxon>
        <taxon>Araneae</taxon>
        <taxon>Araneomorphae</taxon>
        <taxon>Entelegynae</taxon>
        <taxon>Araneoidea</taxon>
        <taxon>Araneidae</taxon>
        <taxon>Caerostris</taxon>
    </lineage>
</organism>
<dbReference type="InterPro" id="IPR027871">
    <property type="entry name" value="DUF4603"/>
</dbReference>